<reference evidence="1" key="1">
    <citation type="submission" date="2018-05" db="EMBL/GenBank/DDBJ databases">
        <authorList>
            <person name="Lanie J.A."/>
            <person name="Ng W.-L."/>
            <person name="Kazmierczak K.M."/>
            <person name="Andrzejewski T.M."/>
            <person name="Davidsen T.M."/>
            <person name="Wayne K.J."/>
            <person name="Tettelin H."/>
            <person name="Glass J.I."/>
            <person name="Rusch D."/>
            <person name="Podicherti R."/>
            <person name="Tsui H.-C.T."/>
            <person name="Winkler M.E."/>
        </authorList>
    </citation>
    <scope>NUCLEOTIDE SEQUENCE</scope>
</reference>
<gene>
    <name evidence="1" type="ORF">METZ01_LOCUS73535</name>
</gene>
<dbReference type="Pfam" id="PF06739">
    <property type="entry name" value="SBBP"/>
    <property type="match status" value="1"/>
</dbReference>
<dbReference type="InterPro" id="IPR052918">
    <property type="entry name" value="Motility_Chemotaxis_Reg"/>
</dbReference>
<dbReference type="SUPFAM" id="SSF101898">
    <property type="entry name" value="NHL repeat"/>
    <property type="match status" value="1"/>
</dbReference>
<dbReference type="Gene3D" id="2.120.10.30">
    <property type="entry name" value="TolB, C-terminal domain"/>
    <property type="match status" value="1"/>
</dbReference>
<dbReference type="PANTHER" id="PTHR35580:SF1">
    <property type="entry name" value="PHYTASE-LIKE DOMAIN-CONTAINING PROTEIN"/>
    <property type="match status" value="1"/>
</dbReference>
<sequence length="260" mass="28742">MGKIFYIILISYVCLIINSCAEIDRSSESANSSLTEQIWSSAYDILIGTTLKSSDNLFAPEQTSTEKGGNSTPNDNNIFLVKQNSSGSREWIMDLGISDKESGISMTFDSSDNVYITGYTRNGLDGNKNSGDFTVFLVKYNSSGSREWIEQLGKSAVEYGARLIVDSSDNIYVTGFSSEFESDNEFGSQNTLLAKYDSSGTREWTKPLGSTLTDFAWDVTVDSTDNIYVTGFSENSFAQNTSWQDDDILLMKFNTDGIKL</sequence>
<dbReference type="AlphaFoldDB" id="A0A381TYZ7"/>
<evidence type="ECO:0008006" key="2">
    <source>
        <dbReference type="Google" id="ProtNLM"/>
    </source>
</evidence>
<dbReference type="EMBL" id="UINC01005338">
    <property type="protein sequence ID" value="SVA20681.1"/>
    <property type="molecule type" value="Genomic_DNA"/>
</dbReference>
<dbReference type="PANTHER" id="PTHR35580">
    <property type="entry name" value="CELL SURFACE GLYCOPROTEIN (S-LAYER PROTEIN)-LIKE PROTEIN"/>
    <property type="match status" value="1"/>
</dbReference>
<dbReference type="InterPro" id="IPR011042">
    <property type="entry name" value="6-blade_b-propeller_TolB-like"/>
</dbReference>
<accession>A0A381TYZ7</accession>
<organism evidence="1">
    <name type="scientific">marine metagenome</name>
    <dbReference type="NCBI Taxonomy" id="408172"/>
    <lineage>
        <taxon>unclassified sequences</taxon>
        <taxon>metagenomes</taxon>
        <taxon>ecological metagenomes</taxon>
    </lineage>
</organism>
<evidence type="ECO:0000313" key="1">
    <source>
        <dbReference type="EMBL" id="SVA20681.1"/>
    </source>
</evidence>
<proteinExistence type="predicted"/>
<protein>
    <recommendedName>
        <fullName evidence="2">Bulb-type lectin domain-containing protein</fullName>
    </recommendedName>
</protein>
<dbReference type="InterPro" id="IPR010620">
    <property type="entry name" value="SBBP_repeat"/>
</dbReference>
<name>A0A381TYZ7_9ZZZZ</name>